<dbReference type="EMBL" id="JAVRHM010000002">
    <property type="protein sequence ID" value="MDT0688739.1"/>
    <property type="molecule type" value="Genomic_DNA"/>
</dbReference>
<dbReference type="InterPro" id="IPR006935">
    <property type="entry name" value="Helicase/UvrB_N"/>
</dbReference>
<evidence type="ECO:0000259" key="1">
    <source>
        <dbReference type="PROSITE" id="PS51192"/>
    </source>
</evidence>
<organism evidence="3 4">
    <name type="scientific">Autumnicola patrickiae</name>
    <dbReference type="NCBI Taxonomy" id="3075591"/>
    <lineage>
        <taxon>Bacteria</taxon>
        <taxon>Pseudomonadati</taxon>
        <taxon>Bacteroidota</taxon>
        <taxon>Flavobacteriia</taxon>
        <taxon>Flavobacteriales</taxon>
        <taxon>Flavobacteriaceae</taxon>
        <taxon>Autumnicola</taxon>
    </lineage>
</organism>
<keyword evidence="4" id="KW-1185">Reference proteome</keyword>
<dbReference type="InterPro" id="IPR027417">
    <property type="entry name" value="P-loop_NTPase"/>
</dbReference>
<keyword evidence="3" id="KW-0378">Hydrolase</keyword>
<proteinExistence type="predicted"/>
<dbReference type="Gene3D" id="3.40.50.300">
    <property type="entry name" value="P-loop containing nucleotide triphosphate hydrolases"/>
    <property type="match status" value="2"/>
</dbReference>
<feature type="domain" description="Helicase C-terminal" evidence="2">
    <location>
        <begin position="547"/>
        <end position="717"/>
    </location>
</feature>
<dbReference type="Pfam" id="PF04851">
    <property type="entry name" value="ResIII"/>
    <property type="match status" value="1"/>
</dbReference>
<dbReference type="CDD" id="cd17926">
    <property type="entry name" value="DEXHc_RE"/>
    <property type="match status" value="1"/>
</dbReference>
<dbReference type="SMART" id="SM00490">
    <property type="entry name" value="HELICc"/>
    <property type="match status" value="1"/>
</dbReference>
<accession>A0ABU3DZ48</accession>
<comment type="caution">
    <text evidence="3">The sequence shown here is derived from an EMBL/GenBank/DDBJ whole genome shotgun (WGS) entry which is preliminary data.</text>
</comment>
<protein>
    <submittedName>
        <fullName evidence="3">DEAD/DEAH box helicase family protein</fullName>
    </submittedName>
</protein>
<keyword evidence="3" id="KW-0067">ATP-binding</keyword>
<dbReference type="RefSeq" id="WP_311680872.1">
    <property type="nucleotide sequence ID" value="NZ_JAVRHM010000002.1"/>
</dbReference>
<dbReference type="GO" id="GO:0004386">
    <property type="term" value="F:helicase activity"/>
    <property type="evidence" value="ECO:0007669"/>
    <property type="project" value="UniProtKB-KW"/>
</dbReference>
<dbReference type="InterPro" id="IPR001650">
    <property type="entry name" value="Helicase_C-like"/>
</dbReference>
<dbReference type="SMART" id="SM00487">
    <property type="entry name" value="DEXDc"/>
    <property type="match status" value="1"/>
</dbReference>
<reference evidence="3 4" key="1">
    <citation type="submission" date="2023-09" db="EMBL/GenBank/DDBJ databases">
        <authorList>
            <person name="Rey-Velasco X."/>
        </authorList>
    </citation>
    <scope>NUCLEOTIDE SEQUENCE [LARGE SCALE GENOMIC DNA]</scope>
    <source>
        <strain evidence="3 4">F188</strain>
    </source>
</reference>
<dbReference type="PROSITE" id="PS51194">
    <property type="entry name" value="HELICASE_CTER"/>
    <property type="match status" value="1"/>
</dbReference>
<evidence type="ECO:0000259" key="2">
    <source>
        <dbReference type="PROSITE" id="PS51194"/>
    </source>
</evidence>
<evidence type="ECO:0000313" key="3">
    <source>
        <dbReference type="EMBL" id="MDT0688739.1"/>
    </source>
</evidence>
<sequence>MEYYRNIKFPTTFEYSSDSEDSHIPFEFYSEVFPRSKRIDLFLGYFNSFTFSLLSESFAEFIYKGGEIRIVTNHFYSATDYDNLVEEPDEYKDYSKAEEIVGNLKKLQKTLDARGQLFFDCLKFLKKQGRLRLQPVLFGKQSMNHHKKMLFFDGRETILTQGSMNFTPAGVAKNGESFQVEVPWNGGVSKSRISKQVEHFDKVFSKKHTSYKYLNITQLERVIDDIGNEKDLKDLLFDAIECSTNEEYSQKIRTLKTKQAQKFQLMINKIESEPRFPFPQGPREYQKKAFENWKKNNSTGIFAMATGTGKTVTALNCILEGYRRTGKYKFIVLVPTRALVEQWEKEIKVKFNFQEIISVRSKYFYQEIEYDEPDENSCILLTYATFKGQKFQEAFKRFSHKDSLTLIADEAHNMGSKGFLRIIDSLEPVKKRIGLSATPSRYFDDYGEQQVYTFFNIKIEDNNPDFTYSFSISEAINAKPEPFLCPYTYRIKFVELEKDELNEYKEYTRQLARHIDGKGKLMMSIEVEKILKLRKDIIKKARNKKFALLEIIDEIGPKNFKYSFVYVPEGKEIDYSENDLDWDNLDQQDLNIISDYTLTVNERYKNEIPIRHFTGQTRDRQSILKDFETGKTDSLFAMKCLDEGVDIPRTEIAIFCSSTGNPRQYVQRRGRVLRLHKEKENALIYDMIVIPVIDFTSKEREFNCEKGLIEGEVRRLIEFALDSQNLDEILSDRKLLSIADHYGINLNDYLK</sequence>
<dbReference type="PANTHER" id="PTHR47396:SF1">
    <property type="entry name" value="ATP-DEPENDENT HELICASE IRC3-RELATED"/>
    <property type="match status" value="1"/>
</dbReference>
<dbReference type="PANTHER" id="PTHR47396">
    <property type="entry name" value="TYPE I RESTRICTION ENZYME ECOKI R PROTEIN"/>
    <property type="match status" value="1"/>
</dbReference>
<dbReference type="Gene3D" id="3.30.870.10">
    <property type="entry name" value="Endonuclease Chain A"/>
    <property type="match status" value="1"/>
</dbReference>
<feature type="domain" description="Helicase ATP-binding" evidence="1">
    <location>
        <begin position="291"/>
        <end position="457"/>
    </location>
</feature>
<dbReference type="PROSITE" id="PS51192">
    <property type="entry name" value="HELICASE_ATP_BIND_1"/>
    <property type="match status" value="1"/>
</dbReference>
<name>A0ABU3DZ48_9FLAO</name>
<evidence type="ECO:0000313" key="4">
    <source>
        <dbReference type="Proteomes" id="UP001261624"/>
    </source>
</evidence>
<dbReference type="Proteomes" id="UP001261624">
    <property type="component" value="Unassembled WGS sequence"/>
</dbReference>
<dbReference type="Pfam" id="PF00271">
    <property type="entry name" value="Helicase_C"/>
    <property type="match status" value="1"/>
</dbReference>
<keyword evidence="3" id="KW-0347">Helicase</keyword>
<dbReference type="SUPFAM" id="SSF52540">
    <property type="entry name" value="P-loop containing nucleoside triphosphate hydrolases"/>
    <property type="match status" value="1"/>
</dbReference>
<dbReference type="InterPro" id="IPR050742">
    <property type="entry name" value="Helicase_Restrict-Modif_Enz"/>
</dbReference>
<gene>
    <name evidence="3" type="ORF">RM549_03030</name>
</gene>
<dbReference type="InterPro" id="IPR014001">
    <property type="entry name" value="Helicase_ATP-bd"/>
</dbReference>
<keyword evidence="3" id="KW-0547">Nucleotide-binding</keyword>